<accession>A0A380U3Q1</accession>
<dbReference type="Gene3D" id="3.40.1000.10">
    <property type="entry name" value="Mog1/PsbP, alpha/beta/alpha sandwich"/>
    <property type="match status" value="1"/>
</dbReference>
<keyword evidence="2" id="KW-1185">Reference proteome</keyword>
<dbReference type="AlphaFoldDB" id="A0A380U3Q1"/>
<sequence length="141" mass="16737">MAKQLYTFNEGTIELPTQWQDQSMNVFVLPDDSGINLVINRAPVPTGMDEEEYYQEVIQQFQHNLKNYREISQEIVQLDEKPAYLLEYQWQTPEGIMYQCTVMQIRHNLLLTFTYTANNPFTKKQRQALLEVVYSYKTTKK</sequence>
<dbReference type="SUPFAM" id="SSF55724">
    <property type="entry name" value="Mog1p/PsbP-like"/>
    <property type="match status" value="1"/>
</dbReference>
<organism evidence="1 2">
    <name type="scientific">[Actinobacillus] rossii</name>
    <dbReference type="NCBI Taxonomy" id="123820"/>
    <lineage>
        <taxon>Bacteria</taxon>
        <taxon>Pseudomonadati</taxon>
        <taxon>Pseudomonadota</taxon>
        <taxon>Gammaproteobacteria</taxon>
        <taxon>Pasteurellales</taxon>
        <taxon>Pasteurellaceae</taxon>
    </lineage>
</organism>
<evidence type="ECO:0000313" key="1">
    <source>
        <dbReference type="EMBL" id="SUT95210.1"/>
    </source>
</evidence>
<name>A0A380U3Q1_9PAST</name>
<dbReference type="EMBL" id="UFRQ01000003">
    <property type="protein sequence ID" value="SUT95210.1"/>
    <property type="molecule type" value="Genomic_DNA"/>
</dbReference>
<dbReference type="OrthoDB" id="8775251at2"/>
<dbReference type="InterPro" id="IPR014894">
    <property type="entry name" value="DcrB/EagT6"/>
</dbReference>
<protein>
    <submittedName>
        <fullName evidence="1">Uncharacterized conserved protein</fullName>
    </submittedName>
</protein>
<evidence type="ECO:0000313" key="2">
    <source>
        <dbReference type="Proteomes" id="UP000254649"/>
    </source>
</evidence>
<proteinExistence type="predicted"/>
<gene>
    <name evidence="1" type="ORF">NCTC10801_02414</name>
</gene>
<reference evidence="1 2" key="1">
    <citation type="submission" date="2018-06" db="EMBL/GenBank/DDBJ databases">
        <authorList>
            <consortium name="Pathogen Informatics"/>
            <person name="Doyle S."/>
        </authorList>
    </citation>
    <scope>NUCLEOTIDE SEQUENCE [LARGE SCALE GENOMIC DNA]</scope>
    <source>
        <strain evidence="1 2">NCTC10801</strain>
    </source>
</reference>
<dbReference type="Pfam" id="PF08786">
    <property type="entry name" value="DcrB"/>
    <property type="match status" value="1"/>
</dbReference>
<dbReference type="InterPro" id="IPR016123">
    <property type="entry name" value="Mog1/PsbP_a/b/a-sand"/>
</dbReference>
<dbReference type="Proteomes" id="UP000254649">
    <property type="component" value="Unassembled WGS sequence"/>
</dbReference>